<dbReference type="InterPro" id="IPR005693">
    <property type="entry name" value="Mce"/>
</dbReference>
<dbReference type="GO" id="GO:0005576">
    <property type="term" value="C:extracellular region"/>
    <property type="evidence" value="ECO:0007669"/>
    <property type="project" value="TreeGrafter"/>
</dbReference>
<comment type="caution">
    <text evidence="4">The sequence shown here is derived from an EMBL/GenBank/DDBJ whole genome shotgun (WGS) entry which is preliminary data.</text>
</comment>
<keyword evidence="1" id="KW-0812">Transmembrane</keyword>
<protein>
    <submittedName>
        <fullName evidence="4">Virulence factor Mce family protein</fullName>
    </submittedName>
</protein>
<dbReference type="EMBL" id="ACLF03000016">
    <property type="protein sequence ID" value="EFQ81870.1"/>
    <property type="molecule type" value="Genomic_DNA"/>
</dbReference>
<dbReference type="NCBIfam" id="TIGR00996">
    <property type="entry name" value="Mtu_fam_mce"/>
    <property type="match status" value="1"/>
</dbReference>
<feature type="transmembrane region" description="Helical" evidence="1">
    <location>
        <begin position="7"/>
        <end position="30"/>
    </location>
</feature>
<dbReference type="GO" id="GO:0051701">
    <property type="term" value="P:biological process involved in interaction with host"/>
    <property type="evidence" value="ECO:0007669"/>
    <property type="project" value="TreeGrafter"/>
</dbReference>
<evidence type="ECO:0000313" key="5">
    <source>
        <dbReference type="Proteomes" id="UP000003111"/>
    </source>
</evidence>
<feature type="domain" description="Mce/MlaD" evidence="2">
    <location>
        <begin position="39"/>
        <end position="115"/>
    </location>
</feature>
<dbReference type="Pfam" id="PF02470">
    <property type="entry name" value="MlaD"/>
    <property type="match status" value="1"/>
</dbReference>
<keyword evidence="1" id="KW-1133">Transmembrane helix</keyword>
<evidence type="ECO:0000313" key="4">
    <source>
        <dbReference type="EMBL" id="EFQ81870.1"/>
    </source>
</evidence>
<dbReference type="InterPro" id="IPR052336">
    <property type="entry name" value="MlaD_Phospholipid_Transporter"/>
</dbReference>
<dbReference type="Proteomes" id="UP000003111">
    <property type="component" value="Unassembled WGS sequence"/>
</dbReference>
<dbReference type="eggNOG" id="COG1463">
    <property type="taxonomic scope" value="Bacteria"/>
</dbReference>
<reference evidence="4" key="1">
    <citation type="submission" date="2010-08" db="EMBL/GenBank/DDBJ databases">
        <authorList>
            <person name="Muzny D."/>
            <person name="Qin X."/>
            <person name="Buhay C."/>
            <person name="Dugan-Rocha S."/>
            <person name="Ding Y."/>
            <person name="Chen G."/>
            <person name="Hawes A."/>
            <person name="Holder M."/>
            <person name="Jhangiani S."/>
            <person name="Johnson A."/>
            <person name="Khan Z."/>
            <person name="Li Z."/>
            <person name="Liu W."/>
            <person name="Liu X."/>
            <person name="Perez L."/>
            <person name="Shen H."/>
            <person name="Wang Q."/>
            <person name="Watt J."/>
            <person name="Xi L."/>
            <person name="Xin Y."/>
            <person name="Zhou J."/>
            <person name="Deng J."/>
            <person name="Jiang H."/>
            <person name="Liu Y."/>
            <person name="Qu J."/>
            <person name="Song X.-Z."/>
            <person name="Zhang L."/>
            <person name="Villasana D."/>
            <person name="Johnson A."/>
            <person name="Liu J."/>
            <person name="Liyanage D."/>
            <person name="Lorensuhewa L."/>
            <person name="Robinson T."/>
            <person name="Song A."/>
            <person name="Song B.-B."/>
            <person name="Dinh H."/>
            <person name="Thornton R."/>
            <person name="Coyle M."/>
            <person name="Francisco L."/>
            <person name="Jackson L."/>
            <person name="Javaid M."/>
            <person name="Korchina V."/>
            <person name="Kovar C."/>
            <person name="Mata R."/>
            <person name="Mathew T."/>
            <person name="Ngo R."/>
            <person name="Nguyen L."/>
            <person name="Nguyen N."/>
            <person name="Okwuonu G."/>
            <person name="Ongeri F."/>
            <person name="Pham C."/>
            <person name="Simmons D."/>
            <person name="Wilczek-Boney K."/>
            <person name="Hale W."/>
            <person name="Jakkamsetti A."/>
            <person name="Pham P."/>
            <person name="Ruth R."/>
            <person name="San Lucas F."/>
            <person name="Warren J."/>
            <person name="Zhang J."/>
            <person name="Zhao Z."/>
            <person name="Zhou C."/>
            <person name="Zhu D."/>
            <person name="Lee S."/>
            <person name="Bess C."/>
            <person name="Blankenburg K."/>
            <person name="Forbes L."/>
            <person name="Fu Q."/>
            <person name="Gubbala S."/>
            <person name="Hirani K."/>
            <person name="Jayaseelan J.C."/>
            <person name="Lara F."/>
            <person name="Munidasa M."/>
            <person name="Palculict T."/>
            <person name="Patil S."/>
            <person name="Pu L.-L."/>
            <person name="Saada N."/>
            <person name="Tang L."/>
            <person name="Weissenberger G."/>
            <person name="Zhu Y."/>
            <person name="Hemphill L."/>
            <person name="Shang Y."/>
            <person name="Youmans B."/>
            <person name="Ayvaz T."/>
            <person name="Ross M."/>
            <person name="Santibanez J."/>
            <person name="Aqrawi P."/>
            <person name="Gross S."/>
            <person name="Joshi V."/>
            <person name="Fowler G."/>
            <person name="Nazareth L."/>
            <person name="Reid J."/>
            <person name="Worley K."/>
            <person name="Petrosino J."/>
            <person name="Highlander S."/>
            <person name="Gibbs R."/>
        </authorList>
    </citation>
    <scope>NUCLEOTIDE SEQUENCE [LARGE SCALE GENOMIC DNA]</scope>
    <source>
        <strain evidence="4">DSM 15272</strain>
    </source>
</reference>
<keyword evidence="1" id="KW-0472">Membrane</keyword>
<accession>E2SGB3</accession>
<evidence type="ECO:0000259" key="2">
    <source>
        <dbReference type="Pfam" id="PF02470"/>
    </source>
</evidence>
<dbReference type="STRING" id="585531.HMPREF0063_13072"/>
<evidence type="ECO:0000256" key="1">
    <source>
        <dbReference type="SAM" id="Phobius"/>
    </source>
</evidence>
<organism evidence="4 5">
    <name type="scientific">Aeromicrobium marinum DSM 15272</name>
    <dbReference type="NCBI Taxonomy" id="585531"/>
    <lineage>
        <taxon>Bacteria</taxon>
        <taxon>Bacillati</taxon>
        <taxon>Actinomycetota</taxon>
        <taxon>Actinomycetes</taxon>
        <taxon>Propionibacteriales</taxon>
        <taxon>Nocardioidaceae</taxon>
        <taxon>Aeromicrobium</taxon>
    </lineage>
</organism>
<evidence type="ECO:0000259" key="3">
    <source>
        <dbReference type="Pfam" id="PF11887"/>
    </source>
</evidence>
<name>E2SGB3_9ACTN</name>
<dbReference type="PANTHER" id="PTHR33371:SF19">
    <property type="entry name" value="MCE-FAMILY PROTEIN MCE4A"/>
    <property type="match status" value="1"/>
</dbReference>
<feature type="domain" description="Mammalian cell entry C-terminal" evidence="3">
    <location>
        <begin position="121"/>
        <end position="314"/>
    </location>
</feature>
<keyword evidence="5" id="KW-1185">Reference proteome</keyword>
<dbReference type="PANTHER" id="PTHR33371">
    <property type="entry name" value="INTERMEMBRANE PHOSPHOLIPID TRANSPORT SYSTEM BINDING PROTEIN MLAD-RELATED"/>
    <property type="match status" value="1"/>
</dbReference>
<dbReference type="HOGENOM" id="CLU_040159_2_0_11"/>
<dbReference type="Pfam" id="PF11887">
    <property type="entry name" value="Mce4_CUP1"/>
    <property type="match status" value="1"/>
</dbReference>
<proteinExistence type="predicted"/>
<gene>
    <name evidence="4" type="ORF">HMPREF0063_13072</name>
</gene>
<dbReference type="AlphaFoldDB" id="E2SGB3"/>
<dbReference type="InterPro" id="IPR024516">
    <property type="entry name" value="Mce_C"/>
</dbReference>
<dbReference type="InterPro" id="IPR003399">
    <property type="entry name" value="Mce/MlaD"/>
</dbReference>
<sequence length="473" mass="50278">MLERPSGLKVLGIGFIALLIFFVWLTAAFFNKTFVDVEEVTLNAPNTGQQLPTAADVKLRGMIVGEVREIVPSDDGVTMTLGIKPEMLDDIPAGVTAQILPKTLFGEKYIALIPPAVDTGSTLKAGDVIEKAVVPVELEAVLEDLFVLFEAVEPAELSYTLSAVSQALDGRGEQLGETLVSANAYLQQVNPDIPLLVDDLQALGQVSDVYAAALPDLGRFLENTVVTGNTVVEKQGELTAFLDRTSGLADTLNAFVATSGQDIIELNDQGRRPLEVVDRYSATFPCFLGALDVAVPRLDSVFRDNAVHINLEIISPVVPAEERGSVPTKYADDEGLAVSFEELNSPENAELVAPTCLELDRLAAGEDLFPQSNPYNFPDAGVYDLLGIKSPHGKFFGNDGTAAGAASAARAESNRTAVASQSLAGIDSPAERATLNRIIAASMDRAGDDLPDIASLLVSPTLRGSEVRISEAR</sequence>